<keyword evidence="4" id="KW-0418">Kinase</keyword>
<dbReference type="InterPro" id="IPR000719">
    <property type="entry name" value="Prot_kinase_dom"/>
</dbReference>
<dbReference type="CDD" id="cd14066">
    <property type="entry name" value="STKc_IRAK"/>
    <property type="match status" value="1"/>
</dbReference>
<dbReference type="Gene3D" id="3.30.200.20">
    <property type="entry name" value="Phosphorylase Kinase, domain 1"/>
    <property type="match status" value="1"/>
</dbReference>
<comment type="similarity">
    <text evidence="7">Belongs to the protein kinase superfamily.</text>
</comment>
<dbReference type="InterPro" id="IPR011009">
    <property type="entry name" value="Kinase-like_dom_sf"/>
</dbReference>
<proteinExistence type="inferred from homology"/>
<evidence type="ECO:0000256" key="1">
    <source>
        <dbReference type="ARBA" id="ARBA00022527"/>
    </source>
</evidence>
<sequence length="424" mass="48307">MRYWRKQSLAWCLWQQMRPLELKSLRQKKQTLQRFRSCTALCNARRTCQAPLVIGVFERLLHFFRLLVMGSMEEEFCILVVIGHCGSNCHIALLGRLLFLKKKSKEKVQCYTTTKCGNEINSVESLQFDLRTIEAATENFSDQNRLGGGSFGEVYKGTLPDGLQIAVKRLSRGSGQGAEEFKNEIVLVAKLQHRNLVRLLGFCSEGEEKLLVYELVENKSLDHFLFGSENQVKLDWSSRYKIIGGIARGLLYLHQDSRLQIIHRDLKAGNVLLDGNMNPKIADFGMARIFGADQTQGSTRRIVGTYGYMPPEYAMYGQFSVKSDMYSLGVLILEIVTGKKNTNFYNSDRGEDLLSYAWRHWRDGTPLELLDPNLRDSYEKTEVIRCVHIGLLCVQGNPDERPTMQSIVLMLSSDSVTMALPQKH</sequence>
<dbReference type="InterPro" id="IPR017441">
    <property type="entry name" value="Protein_kinase_ATP_BS"/>
</dbReference>
<evidence type="ECO:0000256" key="7">
    <source>
        <dbReference type="RuleBase" id="RU000304"/>
    </source>
</evidence>
<keyword evidence="1 7" id="KW-0723">Serine/threonine-protein kinase</keyword>
<organism evidence="9 10">
    <name type="scientific">Prunus mume</name>
    <name type="common">Japanese apricot</name>
    <name type="synonym">Armeniaca mume</name>
    <dbReference type="NCBI Taxonomy" id="102107"/>
    <lineage>
        <taxon>Eukaryota</taxon>
        <taxon>Viridiplantae</taxon>
        <taxon>Streptophyta</taxon>
        <taxon>Embryophyta</taxon>
        <taxon>Tracheophyta</taxon>
        <taxon>Spermatophyta</taxon>
        <taxon>Magnoliopsida</taxon>
        <taxon>eudicotyledons</taxon>
        <taxon>Gunneridae</taxon>
        <taxon>Pentapetalae</taxon>
        <taxon>rosids</taxon>
        <taxon>fabids</taxon>
        <taxon>Rosales</taxon>
        <taxon>Rosaceae</taxon>
        <taxon>Amygdaloideae</taxon>
        <taxon>Amygdaleae</taxon>
        <taxon>Prunus</taxon>
    </lineage>
</organism>
<evidence type="ECO:0000256" key="4">
    <source>
        <dbReference type="ARBA" id="ARBA00022777"/>
    </source>
</evidence>
<evidence type="ECO:0000256" key="6">
    <source>
        <dbReference type="PROSITE-ProRule" id="PRU10141"/>
    </source>
</evidence>
<accession>A0ABM1LL65</accession>
<dbReference type="Pfam" id="PF07714">
    <property type="entry name" value="PK_Tyr_Ser-Thr"/>
    <property type="match status" value="1"/>
</dbReference>
<evidence type="ECO:0000259" key="8">
    <source>
        <dbReference type="PROSITE" id="PS50011"/>
    </source>
</evidence>
<dbReference type="RefSeq" id="XP_016648142.1">
    <property type="nucleotide sequence ID" value="XM_016792656.1"/>
</dbReference>
<evidence type="ECO:0000256" key="2">
    <source>
        <dbReference type="ARBA" id="ARBA00022679"/>
    </source>
</evidence>
<keyword evidence="2" id="KW-0808">Transferase</keyword>
<dbReference type="InterPro" id="IPR001245">
    <property type="entry name" value="Ser-Thr/Tyr_kinase_cat_dom"/>
</dbReference>
<dbReference type="SMART" id="SM00220">
    <property type="entry name" value="S_TKc"/>
    <property type="match status" value="1"/>
</dbReference>
<keyword evidence="9" id="KW-1185">Reference proteome</keyword>
<dbReference type="PROSITE" id="PS00107">
    <property type="entry name" value="PROTEIN_KINASE_ATP"/>
    <property type="match status" value="1"/>
</dbReference>
<evidence type="ECO:0000313" key="9">
    <source>
        <dbReference type="Proteomes" id="UP000694861"/>
    </source>
</evidence>
<dbReference type="PROSITE" id="PS00108">
    <property type="entry name" value="PROTEIN_KINASE_ST"/>
    <property type="match status" value="1"/>
</dbReference>
<reference evidence="9" key="1">
    <citation type="journal article" date="2012" name="Nat. Commun.">
        <title>The genome of Prunus mume.</title>
        <authorList>
            <person name="Zhang Q."/>
            <person name="Chen W."/>
            <person name="Sun L."/>
            <person name="Zhao F."/>
            <person name="Huang B."/>
            <person name="Yang W."/>
            <person name="Tao Y."/>
            <person name="Wang J."/>
            <person name="Yuan Z."/>
            <person name="Fan G."/>
            <person name="Xing Z."/>
            <person name="Han C."/>
            <person name="Pan H."/>
            <person name="Zhong X."/>
            <person name="Shi W."/>
            <person name="Liang X."/>
            <person name="Du D."/>
            <person name="Sun F."/>
            <person name="Xu Z."/>
            <person name="Hao R."/>
            <person name="Lv T."/>
            <person name="Lv Y."/>
            <person name="Zheng Z."/>
            <person name="Sun M."/>
            <person name="Luo L."/>
            <person name="Cai M."/>
            <person name="Gao Y."/>
            <person name="Wang J."/>
            <person name="Yin Y."/>
            <person name="Xu X."/>
            <person name="Cheng T."/>
            <person name="Wang J."/>
        </authorList>
    </citation>
    <scope>NUCLEOTIDE SEQUENCE [LARGE SCALE GENOMIC DNA]</scope>
</reference>
<evidence type="ECO:0000256" key="5">
    <source>
        <dbReference type="ARBA" id="ARBA00022840"/>
    </source>
</evidence>
<dbReference type="PROSITE" id="PS50011">
    <property type="entry name" value="PROTEIN_KINASE_DOM"/>
    <property type="match status" value="1"/>
</dbReference>
<feature type="binding site" evidence="6">
    <location>
        <position position="168"/>
    </location>
    <ligand>
        <name>ATP</name>
        <dbReference type="ChEBI" id="CHEBI:30616"/>
    </ligand>
</feature>
<protein>
    <submittedName>
        <fullName evidence="10">Cysteine-rich receptor-like protein kinase 10</fullName>
    </submittedName>
</protein>
<dbReference type="InterPro" id="IPR008271">
    <property type="entry name" value="Ser/Thr_kinase_AS"/>
</dbReference>
<reference evidence="10" key="2">
    <citation type="submission" date="2025-08" db="UniProtKB">
        <authorList>
            <consortium name="RefSeq"/>
        </authorList>
    </citation>
    <scope>IDENTIFICATION</scope>
</reference>
<dbReference type="PANTHER" id="PTHR27002">
    <property type="entry name" value="RECEPTOR-LIKE SERINE/THREONINE-PROTEIN KINASE SD1-8"/>
    <property type="match status" value="1"/>
</dbReference>
<keyword evidence="3 6" id="KW-0547">Nucleotide-binding</keyword>
<feature type="domain" description="Protein kinase" evidence="8">
    <location>
        <begin position="140"/>
        <end position="424"/>
    </location>
</feature>
<evidence type="ECO:0000256" key="3">
    <source>
        <dbReference type="ARBA" id="ARBA00022741"/>
    </source>
</evidence>
<dbReference type="GeneID" id="107880641"/>
<dbReference type="Proteomes" id="UP000694861">
    <property type="component" value="Linkage group LG3"/>
</dbReference>
<keyword evidence="5 6" id="KW-0067">ATP-binding</keyword>
<evidence type="ECO:0000313" key="10">
    <source>
        <dbReference type="RefSeq" id="XP_016648142.1"/>
    </source>
</evidence>
<dbReference type="PANTHER" id="PTHR27002:SF1096">
    <property type="entry name" value="GNK2-HOMOLOGOUS DOMAIN-CONTAINING PROTEIN"/>
    <property type="match status" value="1"/>
</dbReference>
<dbReference type="Gene3D" id="1.10.510.10">
    <property type="entry name" value="Transferase(Phosphotransferase) domain 1"/>
    <property type="match status" value="1"/>
</dbReference>
<gene>
    <name evidence="10" type="primary">LOC107880641</name>
</gene>
<dbReference type="SUPFAM" id="SSF56112">
    <property type="entry name" value="Protein kinase-like (PK-like)"/>
    <property type="match status" value="1"/>
</dbReference>
<name>A0ABM1LL65_PRUMU</name>